<reference evidence="3" key="1">
    <citation type="submission" date="2024-04" db="EMBL/GenBank/DDBJ databases">
        <authorList>
            <person name="Roder T."/>
            <person name="Oberhansli S."/>
            <person name="Kreuzer M."/>
        </authorList>
    </citation>
    <scope>NUCLEOTIDE SEQUENCE</scope>
    <source>
        <strain evidence="3">LWS13-1.2</strain>
    </source>
</reference>
<dbReference type="EMBL" id="CP151632">
    <property type="protein sequence ID" value="WZO33215.1"/>
    <property type="molecule type" value="Genomic_DNA"/>
</dbReference>
<evidence type="ECO:0000313" key="3">
    <source>
        <dbReference type="EMBL" id="WZO33215.1"/>
    </source>
</evidence>
<name>A0AAU6S8E7_9MICO</name>
<evidence type="ECO:0000256" key="1">
    <source>
        <dbReference type="SAM" id="Phobius"/>
    </source>
</evidence>
<evidence type="ECO:0000259" key="2">
    <source>
        <dbReference type="PROSITE" id="PS50835"/>
    </source>
</evidence>
<keyword evidence="1" id="KW-0812">Transmembrane</keyword>
<proteinExistence type="predicted"/>
<feature type="domain" description="Ig-like" evidence="2">
    <location>
        <begin position="103"/>
        <end position="200"/>
    </location>
</feature>
<protein>
    <recommendedName>
        <fullName evidence="2">Ig-like domain-containing protein</fullName>
    </recommendedName>
</protein>
<accession>A0AAU6S8E7</accession>
<dbReference type="AlphaFoldDB" id="A0AAU6S8E7"/>
<dbReference type="RefSeq" id="WP_349427779.1">
    <property type="nucleotide sequence ID" value="NZ_CP151632.1"/>
</dbReference>
<keyword evidence="1" id="KW-0472">Membrane</keyword>
<sequence length="537" mass="56158">MLVIDRLRRTQQRTDARPDDAGAVLVTVVVVMFVGFIIAATIAASVVFTIGANVDNKDRTQAFIAAESGRDVAVDSLTSAITSTGLNCGAVTMSANSTAGAAPTYTYSVRSSEAADRPDAWDAAGVTATCPIPTTKWVVIRSTGTGTDDAQTTIDSVYPWYHGPATQPAGTLAFFEGEFTATKSTYQGDLVIRDDGDYTCNNADGVSIQGDLWVLKGGLSITKDCVITGSVYTRGLIDTKNHKLTVGGDLVSLDGSILLTANDIKIGGDVYAKGTISTKNGSGSVNGSFKTAATVTDHKPADWKRLDGTAVPVLENQTVPTVTPTLDQVFAATAWIELTNTVPWSTDSTVYTGLCSAAELQTVLTVPGTRAFIDMTSCTGGASPNEITVAPGNFALARDAILYVPATKGMNLDLTGTITKAAGDPQLFIVHADANGSDSKPTCTTGSDKFTATSTIGVRTMVYSACGITNSMALTMTGQLYMGNLGIHLNGGTFTCTPMEWKPQIGKLSCGVKGSGGIFDPTNTVTRLDNRAYQTER</sequence>
<gene>
    <name evidence="3" type="ORF">MRBLWS13_000832</name>
</gene>
<dbReference type="InterPro" id="IPR007110">
    <property type="entry name" value="Ig-like_dom"/>
</dbReference>
<dbReference type="PROSITE" id="PS50835">
    <property type="entry name" value="IG_LIKE"/>
    <property type="match status" value="1"/>
</dbReference>
<organism evidence="3">
    <name type="scientific">Microbacterium sp. LWS13-1.2</name>
    <dbReference type="NCBI Taxonomy" id="3135264"/>
    <lineage>
        <taxon>Bacteria</taxon>
        <taxon>Bacillati</taxon>
        <taxon>Actinomycetota</taxon>
        <taxon>Actinomycetes</taxon>
        <taxon>Micrococcales</taxon>
        <taxon>Microbacteriaceae</taxon>
        <taxon>Microbacterium</taxon>
    </lineage>
</organism>
<keyword evidence="1" id="KW-1133">Transmembrane helix</keyword>
<feature type="transmembrane region" description="Helical" evidence="1">
    <location>
        <begin position="21"/>
        <end position="48"/>
    </location>
</feature>